<keyword evidence="4 7" id="KW-1133">Transmembrane helix</keyword>
<dbReference type="EMBL" id="JAALAA010000015">
    <property type="protein sequence ID" value="NGN94496.1"/>
    <property type="molecule type" value="Genomic_DNA"/>
</dbReference>
<evidence type="ECO:0000256" key="1">
    <source>
        <dbReference type="ARBA" id="ARBA00004651"/>
    </source>
</evidence>
<dbReference type="Pfam" id="PF12704">
    <property type="entry name" value="MacB_PCD"/>
    <property type="match status" value="1"/>
</dbReference>
<feature type="transmembrane region" description="Helical" evidence="7">
    <location>
        <begin position="276"/>
        <end position="301"/>
    </location>
</feature>
<comment type="caution">
    <text evidence="10">The sequence shown here is derived from an EMBL/GenBank/DDBJ whole genome shotgun (WGS) entry which is preliminary data.</text>
</comment>
<dbReference type="PANTHER" id="PTHR30572:SF4">
    <property type="entry name" value="ABC TRANSPORTER PERMEASE YTRF"/>
    <property type="match status" value="1"/>
</dbReference>
<keyword evidence="11" id="KW-1185">Reference proteome</keyword>
<evidence type="ECO:0000256" key="5">
    <source>
        <dbReference type="ARBA" id="ARBA00023136"/>
    </source>
</evidence>
<organism evidence="10 11">
    <name type="scientific">Nocardioides turkmenicus</name>
    <dbReference type="NCBI Taxonomy" id="2711220"/>
    <lineage>
        <taxon>Bacteria</taxon>
        <taxon>Bacillati</taxon>
        <taxon>Actinomycetota</taxon>
        <taxon>Actinomycetes</taxon>
        <taxon>Propionibacteriales</taxon>
        <taxon>Nocardioidaceae</taxon>
        <taxon>Nocardioides</taxon>
    </lineage>
</organism>
<comment type="similarity">
    <text evidence="6">Belongs to the ABC-4 integral membrane protein family.</text>
</comment>
<sequence>MSTLAPRRLSTGDRLRVGAAGLHTRPMRVFLSSLGIAIGIAAMIAVVGISSSSRAELDAQLDALGTNLLSAQNGTTMMGEQAVLPLSAESMVGRIGPVTDVSAIGIVPDAKVYRSDKTPAAETKGIAAYAARTDLLETTATQLAHGTWLNNSTAQYPAVVLGAAAAERLGVSSPSPEIEILIGGRWFTVVGILEPSPLVPEIDTAALIGWPVAQEVLGFDGHATTLYARALPEQVESVQAVLGATANPEAPGEVDVAQPSDALEAQQAADQAFTALLLGIGAVALVVGGVGVANTMVISVLERRAEIGLRRSLGATRGQIRSQFLTESLMLSLLGGLAGVAIGGAVTVIYALTQDWAPVVPPWALGGGLGATLLVGCVAGLYPAARAARLSPTEALATP</sequence>
<evidence type="ECO:0000313" key="11">
    <source>
        <dbReference type="Proteomes" id="UP000483261"/>
    </source>
</evidence>
<protein>
    <submittedName>
        <fullName evidence="10">ABC transporter permease</fullName>
    </submittedName>
</protein>
<proteinExistence type="inferred from homology"/>
<feature type="transmembrane region" description="Helical" evidence="7">
    <location>
        <begin position="363"/>
        <end position="382"/>
    </location>
</feature>
<keyword evidence="2" id="KW-1003">Cell membrane</keyword>
<dbReference type="GO" id="GO:0005886">
    <property type="term" value="C:plasma membrane"/>
    <property type="evidence" value="ECO:0007669"/>
    <property type="project" value="UniProtKB-SubCell"/>
</dbReference>
<reference evidence="10 11" key="1">
    <citation type="submission" date="2020-02" db="EMBL/GenBank/DDBJ databases">
        <title>Whole-genome analyses of novel actinobacteria.</title>
        <authorList>
            <person name="Sahin N."/>
        </authorList>
    </citation>
    <scope>NUCLEOTIDE SEQUENCE [LARGE SCALE GENOMIC DNA]</scope>
    <source>
        <strain evidence="10 11">KC13</strain>
    </source>
</reference>
<evidence type="ECO:0000256" key="6">
    <source>
        <dbReference type="ARBA" id="ARBA00038076"/>
    </source>
</evidence>
<dbReference type="InterPro" id="IPR025857">
    <property type="entry name" value="MacB_PCD"/>
</dbReference>
<dbReference type="AlphaFoldDB" id="A0A6M1R3B2"/>
<keyword evidence="5 7" id="KW-0472">Membrane</keyword>
<dbReference type="RefSeq" id="WP_165112220.1">
    <property type="nucleotide sequence ID" value="NZ_JAALAA010000015.1"/>
</dbReference>
<comment type="subcellular location">
    <subcellularLocation>
        <location evidence="1">Cell membrane</location>
        <topology evidence="1">Multi-pass membrane protein</topology>
    </subcellularLocation>
</comment>
<feature type="transmembrane region" description="Helical" evidence="7">
    <location>
        <begin position="29"/>
        <end position="49"/>
    </location>
</feature>
<evidence type="ECO:0000256" key="4">
    <source>
        <dbReference type="ARBA" id="ARBA00022989"/>
    </source>
</evidence>
<name>A0A6M1R3B2_9ACTN</name>
<gene>
    <name evidence="10" type="ORF">G5C66_17340</name>
</gene>
<feature type="transmembrane region" description="Helical" evidence="7">
    <location>
        <begin position="329"/>
        <end position="351"/>
    </location>
</feature>
<evidence type="ECO:0000256" key="7">
    <source>
        <dbReference type="SAM" id="Phobius"/>
    </source>
</evidence>
<evidence type="ECO:0000313" key="10">
    <source>
        <dbReference type="EMBL" id="NGN94496.1"/>
    </source>
</evidence>
<dbReference type="InterPro" id="IPR050250">
    <property type="entry name" value="Macrolide_Exporter_MacB"/>
</dbReference>
<feature type="domain" description="MacB-like periplasmic core" evidence="9">
    <location>
        <begin position="30"/>
        <end position="240"/>
    </location>
</feature>
<dbReference type="GO" id="GO:0022857">
    <property type="term" value="F:transmembrane transporter activity"/>
    <property type="evidence" value="ECO:0007669"/>
    <property type="project" value="TreeGrafter"/>
</dbReference>
<dbReference type="PANTHER" id="PTHR30572">
    <property type="entry name" value="MEMBRANE COMPONENT OF TRANSPORTER-RELATED"/>
    <property type="match status" value="1"/>
</dbReference>
<dbReference type="Pfam" id="PF02687">
    <property type="entry name" value="FtsX"/>
    <property type="match status" value="1"/>
</dbReference>
<keyword evidence="3 7" id="KW-0812">Transmembrane</keyword>
<accession>A0A6M1R3B2</accession>
<dbReference type="InterPro" id="IPR003838">
    <property type="entry name" value="ABC3_permease_C"/>
</dbReference>
<evidence type="ECO:0000259" key="9">
    <source>
        <dbReference type="Pfam" id="PF12704"/>
    </source>
</evidence>
<evidence type="ECO:0000259" key="8">
    <source>
        <dbReference type="Pfam" id="PF02687"/>
    </source>
</evidence>
<dbReference type="Proteomes" id="UP000483261">
    <property type="component" value="Unassembled WGS sequence"/>
</dbReference>
<evidence type="ECO:0000256" key="2">
    <source>
        <dbReference type="ARBA" id="ARBA00022475"/>
    </source>
</evidence>
<feature type="domain" description="ABC3 transporter permease C-terminal" evidence="8">
    <location>
        <begin position="280"/>
        <end position="392"/>
    </location>
</feature>
<evidence type="ECO:0000256" key="3">
    <source>
        <dbReference type="ARBA" id="ARBA00022692"/>
    </source>
</evidence>